<protein>
    <submittedName>
        <fullName evidence="2">Tripartite tricarboxylate transporter substrate binding protein</fullName>
    </submittedName>
</protein>
<accession>A0A857JCM1</accession>
<evidence type="ECO:0000256" key="1">
    <source>
        <dbReference type="ARBA" id="ARBA00006987"/>
    </source>
</evidence>
<evidence type="ECO:0000313" key="2">
    <source>
        <dbReference type="EMBL" id="QHJ01727.1"/>
    </source>
</evidence>
<dbReference type="Proteomes" id="UP000464787">
    <property type="component" value="Chromosome"/>
</dbReference>
<comment type="similarity">
    <text evidence="1">Belongs to the UPF0065 (bug) family.</text>
</comment>
<dbReference type="PANTHER" id="PTHR42928">
    <property type="entry name" value="TRICARBOXYLATE-BINDING PROTEIN"/>
    <property type="match status" value="1"/>
</dbReference>
<dbReference type="Gene3D" id="3.40.190.150">
    <property type="entry name" value="Bordetella uptake gene, domain 1"/>
    <property type="match status" value="1"/>
</dbReference>
<dbReference type="AlphaFoldDB" id="A0A857JCM1"/>
<dbReference type="InterPro" id="IPR042100">
    <property type="entry name" value="Bug_dom1"/>
</dbReference>
<dbReference type="Gene3D" id="3.40.190.10">
    <property type="entry name" value="Periplasmic binding protein-like II"/>
    <property type="match status" value="1"/>
</dbReference>
<evidence type="ECO:0000313" key="3">
    <source>
        <dbReference type="Proteomes" id="UP000464787"/>
    </source>
</evidence>
<dbReference type="SUPFAM" id="SSF53850">
    <property type="entry name" value="Periplasmic binding protein-like II"/>
    <property type="match status" value="1"/>
</dbReference>
<name>A0A857JCM1_9BURK</name>
<dbReference type="Pfam" id="PF03401">
    <property type="entry name" value="TctC"/>
    <property type="match status" value="1"/>
</dbReference>
<dbReference type="EMBL" id="CP047650">
    <property type="protein sequence ID" value="QHJ01727.1"/>
    <property type="molecule type" value="Genomic_DNA"/>
</dbReference>
<dbReference type="InterPro" id="IPR005064">
    <property type="entry name" value="BUG"/>
</dbReference>
<dbReference type="PANTHER" id="PTHR42928:SF5">
    <property type="entry name" value="BLR1237 PROTEIN"/>
    <property type="match status" value="1"/>
</dbReference>
<sequence>MATRLQEIWGQTVLVEYRPGAGLTLGADFVAKSPPDGYTILMAAVHHSIAPAVYRKLPYNIAKDLLPVTTLAIVPNVLIVPASLPANNVQELIALAKARPGALSYGSTGAGTAHHLIGEQFNEMAGTDILHVAYKGSAPAITDMLGGQITMMFDTIPSCLPFIKAGRVKALAVATAKRSATLPEVPTLSEAGLAGFDIATWFGFMVPAGTPASVVEKINRDALRVLGQPETRAQLLAIGADPVGDTPAQMGERISSETLKFKALAAKANLSLD</sequence>
<reference evidence="2 3" key="1">
    <citation type="submission" date="2020-01" db="EMBL/GenBank/DDBJ databases">
        <title>Genome sequencing of strain KACC 21265.</title>
        <authorList>
            <person name="Heo J."/>
            <person name="Kim S.-J."/>
            <person name="Kim J.-S."/>
            <person name="Hong S.-B."/>
            <person name="Kwon S.-W."/>
        </authorList>
    </citation>
    <scope>NUCLEOTIDE SEQUENCE [LARGE SCALE GENOMIC DNA]</scope>
    <source>
        <strain evidence="2 3">KACC 21265</strain>
    </source>
</reference>
<keyword evidence="3" id="KW-1185">Reference proteome</keyword>
<dbReference type="KEGG" id="xyk:GT347_26835"/>
<organism evidence="2 3">
    <name type="scientific">Xylophilus rhododendri</name>
    <dbReference type="NCBI Taxonomy" id="2697032"/>
    <lineage>
        <taxon>Bacteria</taxon>
        <taxon>Pseudomonadati</taxon>
        <taxon>Pseudomonadota</taxon>
        <taxon>Betaproteobacteria</taxon>
        <taxon>Burkholderiales</taxon>
        <taxon>Xylophilus</taxon>
    </lineage>
</organism>
<gene>
    <name evidence="2" type="ORF">GT347_26835</name>
</gene>
<dbReference type="CDD" id="cd13578">
    <property type="entry name" value="PBP2_Bug27"/>
    <property type="match status" value="1"/>
</dbReference>
<proteinExistence type="inferred from homology"/>